<dbReference type="Proteomes" id="UP000478090">
    <property type="component" value="Unassembled WGS sequence"/>
</dbReference>
<dbReference type="Pfam" id="PF00072">
    <property type="entry name" value="Response_reg"/>
    <property type="match status" value="1"/>
</dbReference>
<name>A0ABW9VHU7_9BURK</name>
<protein>
    <submittedName>
        <fullName evidence="4">Response regulator</fullName>
    </submittedName>
</protein>
<evidence type="ECO:0000313" key="5">
    <source>
        <dbReference type="Proteomes" id="UP000478090"/>
    </source>
</evidence>
<accession>A0ABW9VHU7</accession>
<organism evidence="4 5">
    <name type="scientific">Duganella qianjiadongensis</name>
    <dbReference type="NCBI Taxonomy" id="2692176"/>
    <lineage>
        <taxon>Bacteria</taxon>
        <taxon>Pseudomonadati</taxon>
        <taxon>Pseudomonadota</taxon>
        <taxon>Betaproteobacteria</taxon>
        <taxon>Burkholderiales</taxon>
        <taxon>Oxalobacteraceae</taxon>
        <taxon>Telluria group</taxon>
        <taxon>Duganella</taxon>
    </lineage>
</organism>
<evidence type="ECO:0000313" key="4">
    <source>
        <dbReference type="EMBL" id="MYM39193.1"/>
    </source>
</evidence>
<dbReference type="EMBL" id="WWCM01000004">
    <property type="protein sequence ID" value="MYM39193.1"/>
    <property type="molecule type" value="Genomic_DNA"/>
</dbReference>
<dbReference type="RefSeq" id="WP_161038586.1">
    <property type="nucleotide sequence ID" value="NZ_WWCM01000004.1"/>
</dbReference>
<evidence type="ECO:0000256" key="2">
    <source>
        <dbReference type="PROSITE-ProRule" id="PRU00169"/>
    </source>
</evidence>
<proteinExistence type="predicted"/>
<evidence type="ECO:0000259" key="3">
    <source>
        <dbReference type="PROSITE" id="PS50110"/>
    </source>
</evidence>
<gene>
    <name evidence="4" type="ORF">GTP27_07585</name>
</gene>
<feature type="domain" description="Response regulatory" evidence="3">
    <location>
        <begin position="4"/>
        <end position="121"/>
    </location>
</feature>
<evidence type="ECO:0000256" key="1">
    <source>
        <dbReference type="ARBA" id="ARBA00022553"/>
    </source>
</evidence>
<keyword evidence="5" id="KW-1185">Reference proteome</keyword>
<dbReference type="SUPFAM" id="SSF52172">
    <property type="entry name" value="CheY-like"/>
    <property type="match status" value="1"/>
</dbReference>
<dbReference type="PANTHER" id="PTHR44591">
    <property type="entry name" value="STRESS RESPONSE REGULATOR PROTEIN 1"/>
    <property type="match status" value="1"/>
</dbReference>
<dbReference type="InterPro" id="IPR050595">
    <property type="entry name" value="Bact_response_regulator"/>
</dbReference>
<dbReference type="SMART" id="SM00448">
    <property type="entry name" value="REC"/>
    <property type="match status" value="1"/>
</dbReference>
<sequence>MSKTIMIVDDSPTMIMSIKSNLESGGFHVMTADDGVTAMTALRGGAKPDLIITDINMATMGGLELIREVKALPGFRFTPILTLTTESDIAKRAEAKQLGATGWLVKPVLGGELLKVVKQVLPGA</sequence>
<reference evidence="4 5" key="1">
    <citation type="submission" date="2019-12" db="EMBL/GenBank/DDBJ databases">
        <title>Novel species isolated from a subtropical stream in China.</title>
        <authorList>
            <person name="Lu H."/>
        </authorList>
    </citation>
    <scope>NUCLEOTIDE SEQUENCE [LARGE SCALE GENOMIC DNA]</scope>
    <source>
        <strain evidence="4 5">CY13W</strain>
    </source>
</reference>
<comment type="caution">
    <text evidence="4">The sequence shown here is derived from an EMBL/GenBank/DDBJ whole genome shotgun (WGS) entry which is preliminary data.</text>
</comment>
<dbReference type="PANTHER" id="PTHR44591:SF25">
    <property type="entry name" value="CHEMOTAXIS TWO-COMPONENT RESPONSE REGULATOR"/>
    <property type="match status" value="1"/>
</dbReference>
<dbReference type="Gene3D" id="3.40.50.2300">
    <property type="match status" value="1"/>
</dbReference>
<dbReference type="PROSITE" id="PS50110">
    <property type="entry name" value="RESPONSE_REGULATORY"/>
    <property type="match status" value="1"/>
</dbReference>
<keyword evidence="1 2" id="KW-0597">Phosphoprotein</keyword>
<dbReference type="InterPro" id="IPR001789">
    <property type="entry name" value="Sig_transdc_resp-reg_receiver"/>
</dbReference>
<dbReference type="InterPro" id="IPR011006">
    <property type="entry name" value="CheY-like_superfamily"/>
</dbReference>
<feature type="modified residue" description="4-aspartylphosphate" evidence="2">
    <location>
        <position position="54"/>
    </location>
</feature>